<protein>
    <submittedName>
        <fullName evidence="3">Putative short-subunit dehydrogenase-like oxidoreductase (DUF2520 family)</fullName>
    </submittedName>
</protein>
<evidence type="ECO:0000313" key="3">
    <source>
        <dbReference type="EMBL" id="PJJ75877.1"/>
    </source>
</evidence>
<accession>A0A2M9CVG7</accession>
<dbReference type="InterPro" id="IPR028939">
    <property type="entry name" value="P5C_Rdtase_cat_N"/>
</dbReference>
<dbReference type="Pfam" id="PF03807">
    <property type="entry name" value="F420_oxidored"/>
    <property type="match status" value="1"/>
</dbReference>
<gene>
    <name evidence="3" type="ORF">BXY57_1471</name>
</gene>
<dbReference type="OrthoDB" id="9810755at2"/>
<evidence type="ECO:0000313" key="4">
    <source>
        <dbReference type="Proteomes" id="UP000230000"/>
    </source>
</evidence>
<proteinExistence type="predicted"/>
<dbReference type="Gene3D" id="1.10.1040.20">
    <property type="entry name" value="ProC-like, C-terminal domain"/>
    <property type="match status" value="1"/>
</dbReference>
<name>A0A2M9CVG7_9BACT</name>
<evidence type="ECO:0000259" key="1">
    <source>
        <dbReference type="Pfam" id="PF03807"/>
    </source>
</evidence>
<sequence length="254" mass="28593">MRLVIIGSGNIAHFFASCWSGPHQIIRIISRNSAHASALAHAFQASYGTSYDEIPPDADACILAVNDDALTEIAAKLRLSHQLVVHTSGSVSMEILQKISSHHGVIYPLQTIRAGIPVRHAFPVLIEASDPEARQLIRMLASHISDKILEADAAKRRQYHLAAVYTNNFVYHLMTQVRWFCETHELAFDLLLPLLHETITRIIDYPPFSQQTGPAKRNDQQTIQTHEQMLADHPALLELYRVFTDQIRKLYSDA</sequence>
<dbReference type="InterPro" id="IPR036291">
    <property type="entry name" value="NAD(P)-bd_dom_sf"/>
</dbReference>
<dbReference type="InterPro" id="IPR018931">
    <property type="entry name" value="DUF2520"/>
</dbReference>
<feature type="domain" description="Pyrroline-5-carboxylate reductase catalytic N-terminal" evidence="1">
    <location>
        <begin position="3"/>
        <end position="86"/>
    </location>
</feature>
<dbReference type="Gene3D" id="3.40.50.720">
    <property type="entry name" value="NAD(P)-binding Rossmann-like Domain"/>
    <property type="match status" value="1"/>
</dbReference>
<feature type="domain" description="DUF2520" evidence="2">
    <location>
        <begin position="123"/>
        <end position="246"/>
    </location>
</feature>
<dbReference type="SUPFAM" id="SSF48179">
    <property type="entry name" value="6-phosphogluconate dehydrogenase C-terminal domain-like"/>
    <property type="match status" value="1"/>
</dbReference>
<comment type="caution">
    <text evidence="3">The sequence shown here is derived from an EMBL/GenBank/DDBJ whole genome shotgun (WGS) entry which is preliminary data.</text>
</comment>
<dbReference type="InterPro" id="IPR037108">
    <property type="entry name" value="TM1727-like_C_sf"/>
</dbReference>
<dbReference type="Pfam" id="PF10728">
    <property type="entry name" value="DUF2520"/>
    <property type="match status" value="1"/>
</dbReference>
<dbReference type="RefSeq" id="WP_100314429.1">
    <property type="nucleotide sequence ID" value="NZ_PGFG01000001.1"/>
</dbReference>
<dbReference type="Proteomes" id="UP000230000">
    <property type="component" value="Unassembled WGS sequence"/>
</dbReference>
<evidence type="ECO:0000259" key="2">
    <source>
        <dbReference type="Pfam" id="PF10728"/>
    </source>
</evidence>
<reference evidence="3 4" key="1">
    <citation type="submission" date="2017-11" db="EMBL/GenBank/DDBJ databases">
        <title>Genomic Encyclopedia of Archaeal and Bacterial Type Strains, Phase II (KMG-II): From Individual Species to Whole Genera.</title>
        <authorList>
            <person name="Goeker M."/>
        </authorList>
    </citation>
    <scope>NUCLEOTIDE SEQUENCE [LARGE SCALE GENOMIC DNA]</scope>
    <source>
        <strain evidence="3 4">DSM 27268</strain>
    </source>
</reference>
<dbReference type="EMBL" id="PGFG01000001">
    <property type="protein sequence ID" value="PJJ75877.1"/>
    <property type="molecule type" value="Genomic_DNA"/>
</dbReference>
<keyword evidence="4" id="KW-1185">Reference proteome</keyword>
<dbReference type="InterPro" id="IPR008927">
    <property type="entry name" value="6-PGluconate_DH-like_C_sf"/>
</dbReference>
<organism evidence="3 4">
    <name type="scientific">Thermoflavifilum aggregans</name>
    <dbReference type="NCBI Taxonomy" id="454188"/>
    <lineage>
        <taxon>Bacteria</taxon>
        <taxon>Pseudomonadati</taxon>
        <taxon>Bacteroidota</taxon>
        <taxon>Chitinophagia</taxon>
        <taxon>Chitinophagales</taxon>
        <taxon>Chitinophagaceae</taxon>
        <taxon>Thermoflavifilum</taxon>
    </lineage>
</organism>
<dbReference type="PANTHER" id="PTHR40459:SF1">
    <property type="entry name" value="CONSERVED HYPOTHETICAL ALANINE AND LEUCINE RICH PROTEIN"/>
    <property type="match status" value="1"/>
</dbReference>
<dbReference type="PROSITE" id="PS51257">
    <property type="entry name" value="PROKAR_LIPOPROTEIN"/>
    <property type="match status" value="1"/>
</dbReference>
<dbReference type="AlphaFoldDB" id="A0A2M9CVG7"/>
<dbReference type="PANTHER" id="PTHR40459">
    <property type="entry name" value="CONSERVED HYPOTHETICAL ALANINE AND LEUCINE RICH PROTEIN"/>
    <property type="match status" value="1"/>
</dbReference>
<dbReference type="SUPFAM" id="SSF51735">
    <property type="entry name" value="NAD(P)-binding Rossmann-fold domains"/>
    <property type="match status" value="1"/>
</dbReference>